<dbReference type="GO" id="GO:0000160">
    <property type="term" value="P:phosphorelay signal transduction system"/>
    <property type="evidence" value="ECO:0007669"/>
    <property type="project" value="InterPro"/>
</dbReference>
<feature type="transmembrane region" description="Helical" evidence="1">
    <location>
        <begin position="20"/>
        <end position="40"/>
    </location>
</feature>
<name>A0A8S8XKB5_9PROT</name>
<keyword evidence="1" id="KW-1133">Transmembrane helix</keyword>
<dbReference type="Proteomes" id="UP000681075">
    <property type="component" value="Unassembled WGS sequence"/>
</dbReference>
<protein>
    <submittedName>
        <fullName evidence="2">Uncharacterized protein</fullName>
    </submittedName>
</protein>
<dbReference type="RefSeq" id="WP_420244635.1">
    <property type="nucleotide sequence ID" value="NZ_BOPV01000001.1"/>
</dbReference>
<dbReference type="AlphaFoldDB" id="A0A8S8XKB5"/>
<comment type="caution">
    <text evidence="2">The sequence shown here is derived from an EMBL/GenBank/DDBJ whole genome shotgun (WGS) entry which is preliminary data.</text>
</comment>
<evidence type="ECO:0000313" key="2">
    <source>
        <dbReference type="EMBL" id="GIL41230.1"/>
    </source>
</evidence>
<evidence type="ECO:0000256" key="1">
    <source>
        <dbReference type="SAM" id="Phobius"/>
    </source>
</evidence>
<sequence>MRPARPSCRVPAVSTKSKTLLLAACGAALLVLAVVLRFVGTDEPLRLALRDAAMSAAGTGTNRTELPATAELLLLDESGLVLRGPAALQGTRIELDAVRDAQINGNGVAIERWPDGKSWLTAYAATRRSTANTLRIAVVRHPPDRGVPLRASVWIAGAGGLLLLFAAFARSRRAPATFAAATIDDVPLDAPAHDNVVRLEPRPVRATPAATADEEEPLLLEQVVTPDPISDAVDRAIARTPANDRSAPVRPPPLDDNGEIRLVEPTTPLFNDAPLLALQLSVPTDSFERVLQARLADAARRVRILEVAATANDAMTLQREASDLAEFAAAFGAPALQEAVALVTQVAELQLTMAYPSAVTQVANLYRPTEEAITARFIARTG</sequence>
<organism evidence="2 3">
    <name type="scientific">Roseiterribacter gracilis</name>
    <dbReference type="NCBI Taxonomy" id="2812848"/>
    <lineage>
        <taxon>Bacteria</taxon>
        <taxon>Pseudomonadati</taxon>
        <taxon>Pseudomonadota</taxon>
        <taxon>Alphaproteobacteria</taxon>
        <taxon>Rhodospirillales</taxon>
        <taxon>Roseiterribacteraceae</taxon>
        <taxon>Roseiterribacter</taxon>
    </lineage>
</organism>
<dbReference type="InterPro" id="IPR036641">
    <property type="entry name" value="HPT_dom_sf"/>
</dbReference>
<evidence type="ECO:0000313" key="3">
    <source>
        <dbReference type="Proteomes" id="UP000681075"/>
    </source>
</evidence>
<gene>
    <name evidence="2" type="ORF">TMPK1_34670</name>
</gene>
<keyword evidence="1" id="KW-0812">Transmembrane</keyword>
<dbReference type="SUPFAM" id="SSF47226">
    <property type="entry name" value="Histidine-containing phosphotransfer domain, HPT domain"/>
    <property type="match status" value="1"/>
</dbReference>
<accession>A0A8S8XKB5</accession>
<dbReference type="EMBL" id="BOPV01000001">
    <property type="protein sequence ID" value="GIL41230.1"/>
    <property type="molecule type" value="Genomic_DNA"/>
</dbReference>
<proteinExistence type="predicted"/>
<keyword evidence="3" id="KW-1185">Reference proteome</keyword>
<reference evidence="2" key="1">
    <citation type="submission" date="2021-02" db="EMBL/GenBank/DDBJ databases">
        <title>Genome sequence of Rhodospirillales sp. strain TMPK1 isolated from soil.</title>
        <authorList>
            <person name="Nakai R."/>
            <person name="Kusada H."/>
            <person name="Tamaki H."/>
        </authorList>
    </citation>
    <scope>NUCLEOTIDE SEQUENCE</scope>
    <source>
        <strain evidence="2">TMPK1</strain>
    </source>
</reference>
<keyword evidence="1" id="KW-0472">Membrane</keyword>
<feature type="transmembrane region" description="Helical" evidence="1">
    <location>
        <begin position="151"/>
        <end position="169"/>
    </location>
</feature>